<evidence type="ECO:0000256" key="2">
    <source>
        <dbReference type="ARBA" id="ARBA00022475"/>
    </source>
</evidence>
<dbReference type="Pfam" id="PF13855">
    <property type="entry name" value="LRR_8"/>
    <property type="match status" value="1"/>
</dbReference>
<evidence type="ECO:0000256" key="4">
    <source>
        <dbReference type="ARBA" id="ARBA00022729"/>
    </source>
</evidence>
<evidence type="ECO:0000313" key="8">
    <source>
        <dbReference type="EMBL" id="KAF5727775.1"/>
    </source>
</evidence>
<dbReference type="FunCoup" id="A0A7J7C1H3">
    <property type="interactions" value="365"/>
</dbReference>
<dbReference type="InterPro" id="IPR001611">
    <property type="entry name" value="Leu-rich_rpt"/>
</dbReference>
<gene>
    <name evidence="8" type="ORF">HS088_TW22G01472</name>
</gene>
<dbReference type="FunFam" id="3.80.10.10:FF:000269">
    <property type="entry name" value="Piriformospora indica-insensitive protein 2"/>
    <property type="match status" value="1"/>
</dbReference>
<accession>A0A7J7C1H3</accession>
<proteinExistence type="predicted"/>
<dbReference type="SUPFAM" id="SSF52058">
    <property type="entry name" value="L domain-like"/>
    <property type="match status" value="1"/>
</dbReference>
<dbReference type="OrthoDB" id="676979at2759"/>
<dbReference type="GO" id="GO:0005886">
    <property type="term" value="C:plasma membrane"/>
    <property type="evidence" value="ECO:0007669"/>
    <property type="project" value="UniProtKB-SubCell"/>
</dbReference>
<keyword evidence="4 7" id="KW-0732">Signal</keyword>
<dbReference type="InterPro" id="IPR032675">
    <property type="entry name" value="LRR_dom_sf"/>
</dbReference>
<dbReference type="PANTHER" id="PTHR48010:SF58">
    <property type="entry name" value="RECEPTOR PROTEIN KINASE-LIKE PROTEIN ZAR1"/>
    <property type="match status" value="1"/>
</dbReference>
<feature type="chain" id="PRO_5029763286" evidence="7">
    <location>
        <begin position="28"/>
        <end position="431"/>
    </location>
</feature>
<comment type="caution">
    <text evidence="8">The sequence shown here is derived from an EMBL/GenBank/DDBJ whole genome shotgun (WGS) entry which is preliminary data.</text>
</comment>
<evidence type="ECO:0000256" key="1">
    <source>
        <dbReference type="ARBA" id="ARBA00004236"/>
    </source>
</evidence>
<dbReference type="Pfam" id="PF00560">
    <property type="entry name" value="LRR_1"/>
    <property type="match status" value="4"/>
</dbReference>
<keyword evidence="3" id="KW-0433">Leucine-rich repeat</keyword>
<dbReference type="FunFam" id="3.80.10.10:FF:000299">
    <property type="entry name" value="Piriformospora indica-insensitive protein 2"/>
    <property type="match status" value="1"/>
</dbReference>
<dbReference type="InParanoid" id="A0A7J7C1H3"/>
<keyword evidence="5" id="KW-0677">Repeat</keyword>
<dbReference type="InterPro" id="IPR050994">
    <property type="entry name" value="At_inactive_RLKs"/>
</dbReference>
<dbReference type="PANTHER" id="PTHR48010">
    <property type="entry name" value="OS05G0588300 PROTEIN"/>
    <property type="match status" value="1"/>
</dbReference>
<dbReference type="PRINTS" id="PR00019">
    <property type="entry name" value="LEURICHRPT"/>
</dbReference>
<protein>
    <submittedName>
        <fullName evidence="8">Piriformospora indica-insensitive protein 2-like</fullName>
    </submittedName>
</protein>
<evidence type="ECO:0000256" key="7">
    <source>
        <dbReference type="SAM" id="SignalP"/>
    </source>
</evidence>
<feature type="signal peptide" evidence="7">
    <location>
        <begin position="1"/>
        <end position="27"/>
    </location>
</feature>
<evidence type="ECO:0000256" key="6">
    <source>
        <dbReference type="ARBA" id="ARBA00023136"/>
    </source>
</evidence>
<evidence type="ECO:0000313" key="9">
    <source>
        <dbReference type="Proteomes" id="UP000593562"/>
    </source>
</evidence>
<dbReference type="Proteomes" id="UP000593562">
    <property type="component" value="Unassembled WGS sequence"/>
</dbReference>
<evidence type="ECO:0000256" key="5">
    <source>
        <dbReference type="ARBA" id="ARBA00022737"/>
    </source>
</evidence>
<reference evidence="8 9" key="1">
    <citation type="journal article" date="2020" name="Nat. Commun.">
        <title>Genome of Tripterygium wilfordii and identification of cytochrome P450 involved in triptolide biosynthesis.</title>
        <authorList>
            <person name="Tu L."/>
            <person name="Su P."/>
            <person name="Zhang Z."/>
            <person name="Gao L."/>
            <person name="Wang J."/>
            <person name="Hu T."/>
            <person name="Zhou J."/>
            <person name="Zhang Y."/>
            <person name="Zhao Y."/>
            <person name="Liu Y."/>
            <person name="Song Y."/>
            <person name="Tong Y."/>
            <person name="Lu Y."/>
            <person name="Yang J."/>
            <person name="Xu C."/>
            <person name="Jia M."/>
            <person name="Peters R.J."/>
            <person name="Huang L."/>
            <person name="Gao W."/>
        </authorList>
    </citation>
    <scope>NUCLEOTIDE SEQUENCE [LARGE SCALE GENOMIC DNA]</scope>
    <source>
        <strain evidence="9">cv. XIE 37</strain>
        <tissue evidence="8">Leaf</tissue>
    </source>
</reference>
<comment type="subcellular location">
    <subcellularLocation>
        <location evidence="1">Cell membrane</location>
    </subcellularLocation>
</comment>
<name>A0A7J7C1H3_TRIWF</name>
<organism evidence="8 9">
    <name type="scientific">Tripterygium wilfordii</name>
    <name type="common">Thunder God vine</name>
    <dbReference type="NCBI Taxonomy" id="458696"/>
    <lineage>
        <taxon>Eukaryota</taxon>
        <taxon>Viridiplantae</taxon>
        <taxon>Streptophyta</taxon>
        <taxon>Embryophyta</taxon>
        <taxon>Tracheophyta</taxon>
        <taxon>Spermatophyta</taxon>
        <taxon>Magnoliopsida</taxon>
        <taxon>eudicotyledons</taxon>
        <taxon>Gunneridae</taxon>
        <taxon>Pentapetalae</taxon>
        <taxon>rosids</taxon>
        <taxon>fabids</taxon>
        <taxon>Celastrales</taxon>
        <taxon>Celastraceae</taxon>
        <taxon>Tripterygium</taxon>
    </lineage>
</organism>
<dbReference type="GO" id="GO:0051707">
    <property type="term" value="P:response to other organism"/>
    <property type="evidence" value="ECO:0007669"/>
    <property type="project" value="UniProtKB-ARBA"/>
</dbReference>
<sequence>MKSLIRRSRSHVILVLCMLSLSGLCTGEADSGDDGAPMDKTEQAALYSAIQGFVGNLWNGSDLYPDPCGWTPIQGVSCDIFDGLWYVTSLSIGPIHENSLICAPIVEFRQDLFELKHLRSLSFFSCFISPHQHPIALPTTDWSKLAGNLESLEFRSNPGSIGQIPTCFGNLINLQSLVLLENGLTGEIPENIGHLTSLKRLVLAGNWFTGRIPDSFGRLNELLILDLNRNLLSGPLPLTIEGLTSLLKLDLSNNQLEGQLPNGIGYLKNLTLLDLRNNKFSGGLTKSLQEMYSLEEMVLSTNSIGGDLKSIEWDKLQNLVILDLSNLGLVGEIPDSFGQLKRLRFLGLSDNKLTGSLSPKLASLPCVGALYVGGNNLTGELKFSQEFYRKMGRRFGAWSNPNLCYPGGLVSTSHAPYGVKPCQQELRSHSD</sequence>
<keyword evidence="6" id="KW-0472">Membrane</keyword>
<keyword evidence="2" id="KW-1003">Cell membrane</keyword>
<evidence type="ECO:0000256" key="3">
    <source>
        <dbReference type="ARBA" id="ARBA00022614"/>
    </source>
</evidence>
<dbReference type="Gene3D" id="3.80.10.10">
    <property type="entry name" value="Ribonuclease Inhibitor"/>
    <property type="match status" value="3"/>
</dbReference>
<dbReference type="FunFam" id="3.80.10.10:FF:000375">
    <property type="entry name" value="Piriformospora indica-insensitive protein 2"/>
    <property type="match status" value="1"/>
</dbReference>
<keyword evidence="9" id="KW-1185">Reference proteome</keyword>
<dbReference type="AlphaFoldDB" id="A0A7J7C1H3"/>
<dbReference type="EMBL" id="JAAARO010000022">
    <property type="protein sequence ID" value="KAF5727775.1"/>
    <property type="molecule type" value="Genomic_DNA"/>
</dbReference>